<dbReference type="PROSITE" id="PS50989">
    <property type="entry name" value="COA_CT_CTER"/>
    <property type="match status" value="1"/>
</dbReference>
<dbReference type="InterPro" id="IPR051047">
    <property type="entry name" value="AccD/PCCB"/>
</dbReference>
<dbReference type="InterPro" id="IPR011763">
    <property type="entry name" value="COA_CT_C"/>
</dbReference>
<dbReference type="InterPro" id="IPR029045">
    <property type="entry name" value="ClpP/crotonase-like_dom_sf"/>
</dbReference>
<sequence length="244" mass="26572">IRERLDKLFDKGTFDEDHLWSHPIKTGFDIDERELPGDAVVIGIGKIHGRPVCVYGHDFTILGGTFGAALHHKVNRAMGMARERGIPCIGVIDSGGERIHTQFAIGGEALASGLYFVPSINSGVIPQITVMLGPSYAGSAYSPTMADFYIMRNKIAFMSVASPALLKSVTYADVTQEELGGAELHATTTGNADFLTESDEEALEICRELVRYLPLNNRESPPIIDTGDDPSRRDDRLIEIVPAD</sequence>
<evidence type="ECO:0000259" key="1">
    <source>
        <dbReference type="PROSITE" id="PS50980"/>
    </source>
</evidence>
<dbReference type="SUPFAM" id="SSF52096">
    <property type="entry name" value="ClpP/crotonase"/>
    <property type="match status" value="1"/>
</dbReference>
<dbReference type="Pfam" id="PF01039">
    <property type="entry name" value="Carboxyl_trans"/>
    <property type="match status" value="1"/>
</dbReference>
<comment type="caution">
    <text evidence="3">The sequence shown here is derived from an EMBL/GenBank/DDBJ whole genome shotgun (WGS) entry which is preliminary data.</text>
</comment>
<dbReference type="Gene3D" id="3.90.226.10">
    <property type="entry name" value="2-enoyl-CoA Hydratase, Chain A, domain 1"/>
    <property type="match status" value="1"/>
</dbReference>
<feature type="domain" description="CoA carboxyltransferase N-terminal" evidence="1">
    <location>
        <begin position="1"/>
        <end position="225"/>
    </location>
</feature>
<protein>
    <submittedName>
        <fullName evidence="3">Uncharacterized protein</fullName>
    </submittedName>
</protein>
<dbReference type="PANTHER" id="PTHR43842:SF2">
    <property type="entry name" value="PROPIONYL-COA CARBOXYLASE BETA CHAIN, MITOCHONDRIAL"/>
    <property type="match status" value="1"/>
</dbReference>
<dbReference type="GO" id="GO:0004658">
    <property type="term" value="F:propionyl-CoA carboxylase activity"/>
    <property type="evidence" value="ECO:0007669"/>
    <property type="project" value="TreeGrafter"/>
</dbReference>
<evidence type="ECO:0000313" key="3">
    <source>
        <dbReference type="EMBL" id="GAG28855.1"/>
    </source>
</evidence>
<dbReference type="PANTHER" id="PTHR43842">
    <property type="entry name" value="PROPIONYL-COA CARBOXYLASE BETA CHAIN"/>
    <property type="match status" value="1"/>
</dbReference>
<feature type="non-terminal residue" evidence="3">
    <location>
        <position position="244"/>
    </location>
</feature>
<proteinExistence type="predicted"/>
<dbReference type="InterPro" id="IPR011762">
    <property type="entry name" value="COA_CT_N"/>
</dbReference>
<feature type="domain" description="CoA carboxyltransferase C-terminal" evidence="2">
    <location>
        <begin position="1"/>
        <end position="244"/>
    </location>
</feature>
<name>X0WDX9_9ZZZZ</name>
<reference evidence="3" key="1">
    <citation type="journal article" date="2014" name="Front. Microbiol.">
        <title>High frequency of phylogenetically diverse reductive dehalogenase-homologous genes in deep subseafloor sedimentary metagenomes.</title>
        <authorList>
            <person name="Kawai M."/>
            <person name="Futagami T."/>
            <person name="Toyoda A."/>
            <person name="Takaki Y."/>
            <person name="Nishi S."/>
            <person name="Hori S."/>
            <person name="Arai W."/>
            <person name="Tsubouchi T."/>
            <person name="Morono Y."/>
            <person name="Uchiyama I."/>
            <person name="Ito T."/>
            <person name="Fujiyama A."/>
            <person name="Inagaki F."/>
            <person name="Takami H."/>
        </authorList>
    </citation>
    <scope>NUCLEOTIDE SEQUENCE</scope>
    <source>
        <strain evidence="3">Expedition CK06-06</strain>
    </source>
</reference>
<accession>X0WDX9</accession>
<dbReference type="PROSITE" id="PS50980">
    <property type="entry name" value="COA_CT_NTER"/>
    <property type="match status" value="1"/>
</dbReference>
<dbReference type="AlphaFoldDB" id="X0WDX9"/>
<dbReference type="InterPro" id="IPR034733">
    <property type="entry name" value="AcCoA_carboxyl_beta"/>
</dbReference>
<dbReference type="EMBL" id="BARS01047648">
    <property type="protein sequence ID" value="GAG28855.1"/>
    <property type="molecule type" value="Genomic_DNA"/>
</dbReference>
<feature type="non-terminal residue" evidence="3">
    <location>
        <position position="1"/>
    </location>
</feature>
<organism evidence="3">
    <name type="scientific">marine sediment metagenome</name>
    <dbReference type="NCBI Taxonomy" id="412755"/>
    <lineage>
        <taxon>unclassified sequences</taxon>
        <taxon>metagenomes</taxon>
        <taxon>ecological metagenomes</taxon>
    </lineage>
</organism>
<evidence type="ECO:0000259" key="2">
    <source>
        <dbReference type="PROSITE" id="PS50989"/>
    </source>
</evidence>
<gene>
    <name evidence="3" type="ORF">S01H1_71549</name>
</gene>